<accession>A0A6C0JE97</accession>
<reference evidence="2" key="1">
    <citation type="journal article" date="2020" name="Nature">
        <title>Giant virus diversity and host interactions through global metagenomics.</title>
        <authorList>
            <person name="Schulz F."/>
            <person name="Roux S."/>
            <person name="Paez-Espino D."/>
            <person name="Jungbluth S."/>
            <person name="Walsh D.A."/>
            <person name="Denef V.J."/>
            <person name="McMahon K.D."/>
            <person name="Konstantinidis K.T."/>
            <person name="Eloe-Fadrosh E.A."/>
            <person name="Kyrpides N.C."/>
            <person name="Woyke T."/>
        </authorList>
    </citation>
    <scope>NUCLEOTIDE SEQUENCE</scope>
    <source>
        <strain evidence="2">GVMAG-M-3300025880-56</strain>
    </source>
</reference>
<protein>
    <recommendedName>
        <fullName evidence="1">DUF4116 domain-containing protein</fullName>
    </recommendedName>
</protein>
<evidence type="ECO:0000259" key="1">
    <source>
        <dbReference type="Pfam" id="PF13475"/>
    </source>
</evidence>
<evidence type="ECO:0000313" key="2">
    <source>
        <dbReference type="EMBL" id="QHU02078.1"/>
    </source>
</evidence>
<sequence length="60" mass="6708">MNNISKDNKDIMLSAVNYDGLTLKYASKRLKTVKDIITTAIPNNPGALYFIERVIVEVGH</sequence>
<dbReference type="EMBL" id="MN740353">
    <property type="protein sequence ID" value="QHU02078.1"/>
    <property type="molecule type" value="Genomic_DNA"/>
</dbReference>
<feature type="domain" description="DUF4116" evidence="1">
    <location>
        <begin position="8"/>
        <end position="51"/>
    </location>
</feature>
<dbReference type="AlphaFoldDB" id="A0A6C0JE97"/>
<dbReference type="InterPro" id="IPR025197">
    <property type="entry name" value="DUF4116"/>
</dbReference>
<name>A0A6C0JE97_9ZZZZ</name>
<proteinExistence type="predicted"/>
<organism evidence="2">
    <name type="scientific">viral metagenome</name>
    <dbReference type="NCBI Taxonomy" id="1070528"/>
    <lineage>
        <taxon>unclassified sequences</taxon>
        <taxon>metagenomes</taxon>
        <taxon>organismal metagenomes</taxon>
    </lineage>
</organism>
<dbReference type="Pfam" id="PF13475">
    <property type="entry name" value="DUF4116"/>
    <property type="match status" value="1"/>
</dbReference>